<dbReference type="EMBL" id="BARV01003824">
    <property type="protein sequence ID" value="GAI12205.1"/>
    <property type="molecule type" value="Genomic_DNA"/>
</dbReference>
<accession>X1MC02</accession>
<evidence type="ECO:0000313" key="1">
    <source>
        <dbReference type="EMBL" id="GAI12205.1"/>
    </source>
</evidence>
<gene>
    <name evidence="1" type="ORF">S06H3_08901</name>
</gene>
<dbReference type="AlphaFoldDB" id="X1MC02"/>
<reference evidence="1" key="1">
    <citation type="journal article" date="2014" name="Front. Microbiol.">
        <title>High frequency of phylogenetically diverse reductive dehalogenase-homologous genes in deep subseafloor sedimentary metagenomes.</title>
        <authorList>
            <person name="Kawai M."/>
            <person name="Futagami T."/>
            <person name="Toyoda A."/>
            <person name="Takaki Y."/>
            <person name="Nishi S."/>
            <person name="Hori S."/>
            <person name="Arai W."/>
            <person name="Tsubouchi T."/>
            <person name="Morono Y."/>
            <person name="Uchiyama I."/>
            <person name="Ito T."/>
            <person name="Fujiyama A."/>
            <person name="Inagaki F."/>
            <person name="Takami H."/>
        </authorList>
    </citation>
    <scope>NUCLEOTIDE SEQUENCE</scope>
    <source>
        <strain evidence="1">Expedition CK06-06</strain>
    </source>
</reference>
<name>X1MC02_9ZZZZ</name>
<comment type="caution">
    <text evidence="1">The sequence shown here is derived from an EMBL/GenBank/DDBJ whole genome shotgun (WGS) entry which is preliminary data.</text>
</comment>
<sequence length="47" mass="5254">MPLITVSSIKGYATGVKNRHYVKVIKFIGDGKGKDSKIRKWSLGFQT</sequence>
<organism evidence="1">
    <name type="scientific">marine sediment metagenome</name>
    <dbReference type="NCBI Taxonomy" id="412755"/>
    <lineage>
        <taxon>unclassified sequences</taxon>
        <taxon>metagenomes</taxon>
        <taxon>ecological metagenomes</taxon>
    </lineage>
</organism>
<proteinExistence type="predicted"/>
<protein>
    <submittedName>
        <fullName evidence="1">Uncharacterized protein</fullName>
    </submittedName>
</protein>